<name>A0ABQ3BP10_9ACTN</name>
<dbReference type="Proteomes" id="UP000624183">
    <property type="component" value="Unassembled WGS sequence"/>
</dbReference>
<evidence type="ECO:0000313" key="3">
    <source>
        <dbReference type="Proteomes" id="UP000624183"/>
    </source>
</evidence>
<reference evidence="3" key="1">
    <citation type="journal article" date="2019" name="Int. J. Syst. Evol. Microbiol.">
        <title>The Global Catalogue of Microorganisms (GCM) 10K type strain sequencing project: providing services to taxonomists for standard genome sequencing and annotation.</title>
        <authorList>
            <consortium name="The Broad Institute Genomics Platform"/>
            <consortium name="The Broad Institute Genome Sequencing Center for Infectious Disease"/>
            <person name="Wu L."/>
            <person name="Ma J."/>
        </authorList>
    </citation>
    <scope>NUCLEOTIDE SEQUENCE [LARGE SCALE GENOMIC DNA]</scope>
    <source>
        <strain evidence="3">JCM 4602</strain>
    </source>
</reference>
<organism evidence="2 3">
    <name type="scientific">Streptomyces rubiginosohelvolus</name>
    <dbReference type="NCBI Taxonomy" id="67362"/>
    <lineage>
        <taxon>Bacteria</taxon>
        <taxon>Bacillati</taxon>
        <taxon>Actinomycetota</taxon>
        <taxon>Actinomycetes</taxon>
        <taxon>Kitasatosporales</taxon>
        <taxon>Streptomycetaceae</taxon>
        <taxon>Streptomyces</taxon>
    </lineage>
</organism>
<evidence type="ECO:0000313" key="2">
    <source>
        <dbReference type="EMBL" id="GGZ53037.1"/>
    </source>
</evidence>
<keyword evidence="3" id="KW-1185">Reference proteome</keyword>
<protein>
    <submittedName>
        <fullName evidence="2">Uncharacterized protein</fullName>
    </submittedName>
</protein>
<feature type="region of interest" description="Disordered" evidence="1">
    <location>
        <begin position="19"/>
        <end position="42"/>
    </location>
</feature>
<proteinExistence type="predicted"/>
<gene>
    <name evidence="2" type="ORF">GCM10010328_29810</name>
</gene>
<dbReference type="EMBL" id="BMUW01000004">
    <property type="protein sequence ID" value="GGZ53037.1"/>
    <property type="molecule type" value="Genomic_DNA"/>
</dbReference>
<comment type="caution">
    <text evidence="2">The sequence shown here is derived from an EMBL/GenBank/DDBJ whole genome shotgun (WGS) entry which is preliminary data.</text>
</comment>
<sequence>MNRAVAAARDLSAVLDEEWPTGTYGDRRPGPCPHPNPNAAAHRQALAEALADWTCGTTTELRDRAAQPATA</sequence>
<evidence type="ECO:0000256" key="1">
    <source>
        <dbReference type="SAM" id="MobiDB-lite"/>
    </source>
</evidence>
<accession>A0ABQ3BP10</accession>